<organism evidence="2">
    <name type="scientific">Brassica napus</name>
    <name type="common">Rape</name>
    <dbReference type="NCBI Taxonomy" id="3708"/>
    <lineage>
        <taxon>Eukaryota</taxon>
        <taxon>Viridiplantae</taxon>
        <taxon>Streptophyta</taxon>
        <taxon>Embryophyta</taxon>
        <taxon>Tracheophyta</taxon>
        <taxon>Spermatophyta</taxon>
        <taxon>Magnoliopsida</taxon>
        <taxon>eudicotyledons</taxon>
        <taxon>Gunneridae</taxon>
        <taxon>Pentapetalae</taxon>
        <taxon>rosids</taxon>
        <taxon>malvids</taxon>
        <taxon>Brassicales</taxon>
        <taxon>Brassicaceae</taxon>
        <taxon>Brassiceae</taxon>
        <taxon>Brassica</taxon>
    </lineage>
</organism>
<dbReference type="AlphaFoldDB" id="A0A816IHD7"/>
<keyword evidence="1" id="KW-0472">Membrane</keyword>
<evidence type="ECO:0000313" key="2">
    <source>
        <dbReference type="EMBL" id="CAF1706457.1"/>
    </source>
</evidence>
<feature type="non-terminal residue" evidence="2">
    <location>
        <position position="1"/>
    </location>
</feature>
<keyword evidence="1" id="KW-0812">Transmembrane</keyword>
<feature type="transmembrane region" description="Helical" evidence="1">
    <location>
        <begin position="12"/>
        <end position="37"/>
    </location>
</feature>
<protein>
    <submittedName>
        <fullName evidence="2">(rape) hypothetical protein</fullName>
    </submittedName>
</protein>
<reference evidence="2" key="1">
    <citation type="submission" date="2021-01" db="EMBL/GenBank/DDBJ databases">
        <authorList>
            <consortium name="Genoscope - CEA"/>
            <person name="William W."/>
        </authorList>
    </citation>
    <scope>NUCLEOTIDE SEQUENCE</scope>
</reference>
<dbReference type="Proteomes" id="UP001295469">
    <property type="component" value="Chromosome C03"/>
</dbReference>
<sequence length="53" mass="5960">KNNCFISSWETVSIVSLFCLFVTIVKSLVSFVSSPLFKALTNFRVLRDQSSSI</sequence>
<keyword evidence="1" id="KW-1133">Transmembrane helix</keyword>
<name>A0A816IHD7_BRANA</name>
<accession>A0A816IHD7</accession>
<proteinExistence type="predicted"/>
<gene>
    <name evidence="2" type="ORF">DARMORV10_C03P58120.1</name>
</gene>
<evidence type="ECO:0000256" key="1">
    <source>
        <dbReference type="SAM" id="Phobius"/>
    </source>
</evidence>
<dbReference type="EMBL" id="HG994367">
    <property type="protein sequence ID" value="CAF1706457.1"/>
    <property type="molecule type" value="Genomic_DNA"/>
</dbReference>